<dbReference type="EMBL" id="QXGA01000012">
    <property type="protein sequence ID" value="KAE9155503.1"/>
    <property type="molecule type" value="Genomic_DNA"/>
</dbReference>
<evidence type="ECO:0000313" key="13">
    <source>
        <dbReference type="Proteomes" id="UP000437068"/>
    </source>
</evidence>
<evidence type="ECO:0000313" key="3">
    <source>
        <dbReference type="EMBL" id="KAE9140220.1"/>
    </source>
</evidence>
<dbReference type="PROSITE" id="PS51257">
    <property type="entry name" value="PROKAR_LIPOPROTEIN"/>
    <property type="match status" value="1"/>
</dbReference>
<accession>A0A6A3G809</accession>
<keyword evidence="12" id="KW-1185">Reference proteome</keyword>
<dbReference type="EMBL" id="QXFW01000001">
    <property type="protein sequence ID" value="KAE9031570.1"/>
    <property type="molecule type" value="Genomic_DNA"/>
</dbReference>
<evidence type="ECO:0000313" key="6">
    <source>
        <dbReference type="EMBL" id="KAE9237267.1"/>
    </source>
</evidence>
<comment type="caution">
    <text evidence="1">The sequence shown here is derived from an EMBL/GenBank/DDBJ whole genome shotgun (WGS) entry which is preliminary data.</text>
</comment>
<evidence type="ECO:0000313" key="8">
    <source>
        <dbReference type="EMBL" id="KAE9258523.1"/>
    </source>
</evidence>
<dbReference type="EMBL" id="QXGF01000006">
    <property type="protein sequence ID" value="KAE8950118.1"/>
    <property type="molecule type" value="Genomic_DNA"/>
</dbReference>
<dbReference type="Proteomes" id="UP000433483">
    <property type="component" value="Unassembled WGS sequence"/>
</dbReference>
<gene>
    <name evidence="9" type="ORF">PF001_g653</name>
    <name evidence="8" type="ORF">PF002_g28</name>
    <name evidence="7" type="ORF">PF004_g91</name>
    <name evidence="6" type="ORF">PF005_g712</name>
    <name evidence="5" type="ORF">PF006_g563</name>
    <name evidence="4" type="ORF">PF007_g279</name>
    <name evidence="10" type="ORF">PF008_g592</name>
    <name evidence="1" type="ORF">PF009_g336</name>
    <name evidence="3" type="ORF">PF010_g272</name>
    <name evidence="2" type="ORF">PF011_g22</name>
</gene>
<evidence type="ECO:0000313" key="16">
    <source>
        <dbReference type="Proteomes" id="UP000441208"/>
    </source>
</evidence>
<evidence type="ECO:0000313" key="1">
    <source>
        <dbReference type="EMBL" id="KAE8950118.1"/>
    </source>
</evidence>
<evidence type="ECO:0000313" key="15">
    <source>
        <dbReference type="Proteomes" id="UP000440732"/>
    </source>
</evidence>
<dbReference type="EMBL" id="QXFZ01000005">
    <property type="protein sequence ID" value="KAE9141333.1"/>
    <property type="molecule type" value="Genomic_DNA"/>
</dbReference>
<organism evidence="1 11">
    <name type="scientific">Phytophthora fragariae</name>
    <dbReference type="NCBI Taxonomy" id="53985"/>
    <lineage>
        <taxon>Eukaryota</taxon>
        <taxon>Sar</taxon>
        <taxon>Stramenopiles</taxon>
        <taxon>Oomycota</taxon>
        <taxon>Peronosporomycetes</taxon>
        <taxon>Peronosporales</taxon>
        <taxon>Peronosporaceae</taxon>
        <taxon>Phytophthora</taxon>
    </lineage>
</organism>
<dbReference type="EMBL" id="QXFX01000005">
    <property type="protein sequence ID" value="KAE9140220.1"/>
    <property type="molecule type" value="Genomic_DNA"/>
</dbReference>
<evidence type="ECO:0000313" key="5">
    <source>
        <dbReference type="EMBL" id="KAE9155503.1"/>
    </source>
</evidence>
<dbReference type="Proteomes" id="UP000488956">
    <property type="component" value="Unassembled WGS sequence"/>
</dbReference>
<dbReference type="Proteomes" id="UP000437068">
    <property type="component" value="Unassembled WGS sequence"/>
</dbReference>
<evidence type="ECO:0000313" key="20">
    <source>
        <dbReference type="Proteomes" id="UP000488956"/>
    </source>
</evidence>
<evidence type="ECO:0000313" key="18">
    <source>
        <dbReference type="Proteomes" id="UP000476176"/>
    </source>
</evidence>
<dbReference type="Proteomes" id="UP000460718">
    <property type="component" value="Unassembled WGS sequence"/>
</dbReference>
<dbReference type="AlphaFoldDB" id="A0A6A3G809"/>
<name>A0A6A3G809_9STRA</name>
<evidence type="ECO:0000313" key="17">
    <source>
        <dbReference type="Proteomes" id="UP000460718"/>
    </source>
</evidence>
<sequence>MTGPRSQRNTFQQLGLSMLLAVMATTSCCQTSLRSPWSPSPWLCSSRQVVSVSVVVSTSIVRTNLPLLDLETHVGSACTSKW</sequence>
<dbReference type="Proteomes" id="UP000486351">
    <property type="component" value="Unassembled WGS sequence"/>
</dbReference>
<protein>
    <submittedName>
        <fullName evidence="1">Uncharacterized protein</fullName>
    </submittedName>
</protein>
<evidence type="ECO:0000313" key="7">
    <source>
        <dbReference type="EMBL" id="KAE9256449.1"/>
    </source>
</evidence>
<evidence type="ECO:0000313" key="12">
    <source>
        <dbReference type="Proteomes" id="UP000433483"/>
    </source>
</evidence>
<dbReference type="EMBL" id="QXGB01000015">
    <property type="protein sequence ID" value="KAE9237267.1"/>
    <property type="molecule type" value="Genomic_DNA"/>
</dbReference>
<evidence type="ECO:0000313" key="14">
    <source>
        <dbReference type="Proteomes" id="UP000440367"/>
    </source>
</evidence>
<dbReference type="Proteomes" id="UP000440367">
    <property type="component" value="Unassembled WGS sequence"/>
</dbReference>
<dbReference type="Proteomes" id="UP000476176">
    <property type="component" value="Unassembled WGS sequence"/>
</dbReference>
<dbReference type="EMBL" id="QXGE01000013">
    <property type="protein sequence ID" value="KAE9329937.1"/>
    <property type="molecule type" value="Genomic_DNA"/>
</dbReference>
<evidence type="ECO:0000313" key="11">
    <source>
        <dbReference type="Proteomes" id="UP000429523"/>
    </source>
</evidence>
<dbReference type="EMBL" id="QXGD01000001">
    <property type="protein sequence ID" value="KAE9258523.1"/>
    <property type="molecule type" value="Genomic_DNA"/>
</dbReference>
<evidence type="ECO:0000313" key="4">
    <source>
        <dbReference type="EMBL" id="KAE9141333.1"/>
    </source>
</evidence>
<evidence type="ECO:0000313" key="9">
    <source>
        <dbReference type="EMBL" id="KAE9329937.1"/>
    </source>
</evidence>
<evidence type="ECO:0000313" key="2">
    <source>
        <dbReference type="EMBL" id="KAE9031570.1"/>
    </source>
</evidence>
<proteinExistence type="predicted"/>
<dbReference type="EMBL" id="QXFY01000012">
    <property type="protein sequence ID" value="KAE9361920.1"/>
    <property type="molecule type" value="Genomic_DNA"/>
</dbReference>
<dbReference type="Proteomes" id="UP000429523">
    <property type="component" value="Unassembled WGS sequence"/>
</dbReference>
<dbReference type="EMBL" id="QXGC01000002">
    <property type="protein sequence ID" value="KAE9256449.1"/>
    <property type="molecule type" value="Genomic_DNA"/>
</dbReference>
<dbReference type="Proteomes" id="UP000440732">
    <property type="component" value="Unassembled WGS sequence"/>
</dbReference>
<reference evidence="11 12" key="1">
    <citation type="submission" date="2018-08" db="EMBL/GenBank/DDBJ databases">
        <title>Genomic investigation of the strawberry pathogen Phytophthora fragariae indicates pathogenicity is determined by transcriptional variation in three key races.</title>
        <authorList>
            <person name="Adams T.M."/>
            <person name="Armitage A.D."/>
            <person name="Sobczyk M.K."/>
            <person name="Bates H.J."/>
            <person name="Dunwell J.M."/>
            <person name="Nellist C.F."/>
            <person name="Harrison R.J."/>
        </authorList>
    </citation>
    <scope>NUCLEOTIDE SEQUENCE [LARGE SCALE GENOMIC DNA]</scope>
    <source>
        <strain evidence="9 13">A4</strain>
        <strain evidence="8 14">BC-1</strain>
        <strain evidence="7 18">BC-23</strain>
        <strain evidence="6 12">NOV-27</strain>
        <strain evidence="5 15">NOV-5</strain>
        <strain evidence="4 16">NOV-71</strain>
        <strain evidence="10 19">NOV-77</strain>
        <strain evidence="1 11">NOV-9</strain>
        <strain evidence="3 20">ONT-3</strain>
        <strain evidence="2 17">SCRP245</strain>
    </source>
</reference>
<evidence type="ECO:0000313" key="10">
    <source>
        <dbReference type="EMBL" id="KAE9361920.1"/>
    </source>
</evidence>
<evidence type="ECO:0000313" key="19">
    <source>
        <dbReference type="Proteomes" id="UP000486351"/>
    </source>
</evidence>
<dbReference type="Proteomes" id="UP000441208">
    <property type="component" value="Unassembled WGS sequence"/>
</dbReference>